<evidence type="ECO:0000256" key="6">
    <source>
        <dbReference type="ARBA" id="ARBA00023125"/>
    </source>
</evidence>
<evidence type="ECO:0000256" key="7">
    <source>
        <dbReference type="ARBA" id="ARBA00023136"/>
    </source>
</evidence>
<dbReference type="Proteomes" id="UP001055439">
    <property type="component" value="Chromosome 8"/>
</dbReference>
<evidence type="ECO:0000256" key="8">
    <source>
        <dbReference type="ARBA" id="ARBA00023163"/>
    </source>
</evidence>
<dbReference type="PROSITE" id="PS51294">
    <property type="entry name" value="HTH_MYB"/>
    <property type="match status" value="3"/>
</dbReference>
<name>A0A9E7KYM0_9LILI</name>
<dbReference type="Pfam" id="PF00249">
    <property type="entry name" value="Myb_DNA-binding"/>
    <property type="match status" value="4"/>
</dbReference>
<proteinExistence type="inferred from homology"/>
<dbReference type="InterPro" id="IPR045863">
    <property type="entry name" value="CorA_TM1_TM2"/>
</dbReference>
<feature type="domain" description="Myb-like" evidence="12">
    <location>
        <begin position="1035"/>
        <end position="1086"/>
    </location>
</feature>
<evidence type="ECO:0000313" key="14">
    <source>
        <dbReference type="EMBL" id="URE31775.1"/>
    </source>
</evidence>
<keyword evidence="5" id="KW-0805">Transcription regulation</keyword>
<dbReference type="OrthoDB" id="2143914at2759"/>
<dbReference type="InterPro" id="IPR045861">
    <property type="entry name" value="CorA_cytoplasmic_dom"/>
</dbReference>
<feature type="compositionally biased region" description="Basic and acidic residues" evidence="10">
    <location>
        <begin position="1186"/>
        <end position="1196"/>
    </location>
</feature>
<evidence type="ECO:0000256" key="2">
    <source>
        <dbReference type="ARBA" id="ARBA00009765"/>
    </source>
</evidence>
<feature type="compositionally biased region" description="Basic residues" evidence="10">
    <location>
        <begin position="1253"/>
        <end position="1271"/>
    </location>
</feature>
<dbReference type="InterPro" id="IPR017930">
    <property type="entry name" value="Myb_dom"/>
</dbReference>
<dbReference type="Gene3D" id="1.10.10.60">
    <property type="entry name" value="Homeodomain-like"/>
    <property type="match status" value="4"/>
</dbReference>
<accession>A0A9E7KYM0</accession>
<dbReference type="GO" id="GO:0019185">
    <property type="term" value="C:snRNA-activating protein complex"/>
    <property type="evidence" value="ECO:0007669"/>
    <property type="project" value="TreeGrafter"/>
</dbReference>
<dbReference type="GO" id="GO:0000978">
    <property type="term" value="F:RNA polymerase II cis-regulatory region sequence-specific DNA binding"/>
    <property type="evidence" value="ECO:0007669"/>
    <property type="project" value="TreeGrafter"/>
</dbReference>
<keyword evidence="6" id="KW-0238">DNA-binding</keyword>
<dbReference type="GO" id="GO:0042795">
    <property type="term" value="P:snRNA transcription by RNA polymerase II"/>
    <property type="evidence" value="ECO:0007669"/>
    <property type="project" value="TreeGrafter"/>
</dbReference>
<feature type="region of interest" description="Disordered" evidence="10">
    <location>
        <begin position="549"/>
        <end position="575"/>
    </location>
</feature>
<evidence type="ECO:0000259" key="12">
    <source>
        <dbReference type="PROSITE" id="PS50090"/>
    </source>
</evidence>
<evidence type="ECO:0000256" key="1">
    <source>
        <dbReference type="ARBA" id="ARBA00004141"/>
    </source>
</evidence>
<organism evidence="14 15">
    <name type="scientific">Musa troglodytarum</name>
    <name type="common">fe'i banana</name>
    <dbReference type="NCBI Taxonomy" id="320322"/>
    <lineage>
        <taxon>Eukaryota</taxon>
        <taxon>Viridiplantae</taxon>
        <taxon>Streptophyta</taxon>
        <taxon>Embryophyta</taxon>
        <taxon>Tracheophyta</taxon>
        <taxon>Spermatophyta</taxon>
        <taxon>Magnoliopsida</taxon>
        <taxon>Liliopsida</taxon>
        <taxon>Zingiberales</taxon>
        <taxon>Musaceae</taxon>
        <taxon>Musa</taxon>
    </lineage>
</organism>
<dbReference type="InterPro" id="IPR051575">
    <property type="entry name" value="Myb-like_DNA-bd"/>
</dbReference>
<dbReference type="InterPro" id="IPR001005">
    <property type="entry name" value="SANT/Myb"/>
</dbReference>
<feature type="domain" description="Myb-like" evidence="12">
    <location>
        <begin position="929"/>
        <end position="981"/>
    </location>
</feature>
<keyword evidence="3 11" id="KW-0812">Transmembrane</keyword>
<feature type="region of interest" description="Disordered" evidence="10">
    <location>
        <begin position="1186"/>
        <end position="1271"/>
    </location>
</feature>
<feature type="domain" description="Myb-like" evidence="12">
    <location>
        <begin position="1087"/>
        <end position="1137"/>
    </location>
</feature>
<dbReference type="SUPFAM" id="SSF46689">
    <property type="entry name" value="Homeodomain-like"/>
    <property type="match status" value="3"/>
</dbReference>
<dbReference type="Gene3D" id="1.20.58.340">
    <property type="entry name" value="Magnesium transport protein CorA, transmembrane region"/>
    <property type="match status" value="2"/>
</dbReference>
<evidence type="ECO:0000259" key="13">
    <source>
        <dbReference type="PROSITE" id="PS51294"/>
    </source>
</evidence>
<sequence>MELLSDDAAAEGEEEGREPSGEPLVREPRHCRVHFPGAVRQKAYLFDGLGNYYNKEWDLKEGSGKEFCWYHAELPKGNQKLALSAQYLIDVLCPPLKLQDILTLVSNGPFCGHVDGALVFRVNSPGPAASSFTLRLAARVTQNSVITVSLGRIPRLDFSPTGQSLLSEIPSIESTGLVRDAEEEEGGRSGIIIREHVLEFLLTMNHSEEADNPVPVKVSNLVVHIIDTHVDHVQDIVTKLEMELDAVELELDKGGSTLKKQMLDDRRFPKLHLNLQRLLQVVAHGEQVFPRVKEKCSAKSWFANEDIIALEELIGRLRRLKDNLGFIVNRVTAIQAGLHSWQSEQINKKLYYLSFLSLTFLPLSIVTGIFGMNVGGVPWTAQKDPALQDGFRNVMVDLKSLDIFLTNLLKCVSVWVIFPGDRGVPRYLIPFEVEEEANEAAQEEAQKDEAEIQVAGPKLVSPPLLMGILFKRPSSLVNRRFVLRSSVVSSLLLALALVFLNPNLNSHSFDRLPAASFPMASSSSSGSDQDEAFDADMEALRRACMLTGADPSNVGGAGSDSESESGPESSGSDDAGLLCHLQERFSSPSRALNSFPFNKPSSTLSQESDCEDDFETLRAVQKRFKQYESDSLRKKPEKLLEEPEIAVGIVVCGPETPNRSTELSKEHGYSYNESHTLEHEEFNSIVGDLMPPKFPKSAQNFVDALKKNRLCQKLIRRKLIEIEAKIEKNKELKERIKCLMNFQVACKRKVMNVLCQRKDPRVKLISVKKPTSENSSKVQNLHNRKLNRTQCPLTKRAFGYLQTTLKKLPALHFGPGENSHILSYRMVLERFPVSLCKQPWSNIEKENLAKGIKQQYQEMLILNSMNMESDVEGITDSSIMSAITLSDLEFTPEKIRSFMPLVNWNRLASMYVMGHSGTECEARWLNCEDPMINHSPWTVMEDKKLLFIVQQRGIYNWIDISIILGTHRTPFQCLLRYQRSLNPHILKKEWTEEDDVKLCAAVENYGDNKWQIIASCLEGRTGPQCSNRWRKTLNPERKKVGRWSVDEDKHLKVAVMLFGAKNWNKIARFAPGRTQVQCRERWLNCLDPALNLNPWTAEEDAKLLDAIAVLGKCWSKIAACIPPRTDNQCRRRWKILLPEEVKLLQAAAQIKKTALISNFVDRESERPAIGPNDFTSIVNSTISEKTDDVEARKNKLSDNQPKKSKAKSRRVIKENSMEDQDINNFTDTVPADLAHLRSTESNSTERLGICRSGNKRSRSSDKRPRKSRVKSISHLKENSTKDCMINTSSDIAPADMSLSTAVNSTSTEGVRIGRTTDITLSENQQSTDKHLVLDTSADNSATESIGCRSKRAKR</sequence>
<feature type="domain" description="Myb-like" evidence="12">
    <location>
        <begin position="982"/>
        <end position="1033"/>
    </location>
</feature>
<evidence type="ECO:0000256" key="4">
    <source>
        <dbReference type="ARBA" id="ARBA00022989"/>
    </source>
</evidence>
<feature type="region of interest" description="Disordered" evidence="10">
    <location>
        <begin position="1321"/>
        <end position="1354"/>
    </location>
</feature>
<gene>
    <name evidence="14" type="ORF">MUK42_06555</name>
</gene>
<feature type="region of interest" description="Disordered" evidence="10">
    <location>
        <begin position="1"/>
        <end position="25"/>
    </location>
</feature>
<feature type="domain" description="HTH myb-type" evidence="13">
    <location>
        <begin position="1087"/>
        <end position="1141"/>
    </location>
</feature>
<keyword evidence="8" id="KW-0804">Transcription</keyword>
<evidence type="ECO:0000256" key="10">
    <source>
        <dbReference type="SAM" id="MobiDB-lite"/>
    </source>
</evidence>
<feature type="domain" description="HTH myb-type" evidence="13">
    <location>
        <begin position="982"/>
        <end position="1037"/>
    </location>
</feature>
<dbReference type="GO" id="GO:0046873">
    <property type="term" value="F:metal ion transmembrane transporter activity"/>
    <property type="evidence" value="ECO:0007669"/>
    <property type="project" value="InterPro"/>
</dbReference>
<evidence type="ECO:0000256" key="9">
    <source>
        <dbReference type="ARBA" id="ARBA00023242"/>
    </source>
</evidence>
<feature type="transmembrane region" description="Helical" evidence="11">
    <location>
        <begin position="481"/>
        <end position="500"/>
    </location>
</feature>
<dbReference type="SUPFAM" id="SSF143865">
    <property type="entry name" value="CorA soluble domain-like"/>
    <property type="match status" value="1"/>
</dbReference>
<feature type="domain" description="HTH myb-type" evidence="13">
    <location>
        <begin position="1038"/>
        <end position="1086"/>
    </location>
</feature>
<comment type="similarity">
    <text evidence="2">Belongs to the CorA metal ion transporter (MIT) (TC 1.A.35) family.</text>
</comment>
<dbReference type="CDD" id="cd00167">
    <property type="entry name" value="SANT"/>
    <property type="match status" value="3"/>
</dbReference>
<evidence type="ECO:0000256" key="11">
    <source>
        <dbReference type="SAM" id="Phobius"/>
    </source>
</evidence>
<keyword evidence="7 11" id="KW-0472">Membrane</keyword>
<evidence type="ECO:0000313" key="15">
    <source>
        <dbReference type="Proteomes" id="UP001055439"/>
    </source>
</evidence>
<feature type="compositionally biased region" description="Acidic residues" evidence="10">
    <location>
        <begin position="1"/>
        <end position="16"/>
    </location>
</feature>
<dbReference type="Pfam" id="PF01544">
    <property type="entry name" value="CorA"/>
    <property type="match status" value="1"/>
</dbReference>
<dbReference type="PROSITE" id="PS50090">
    <property type="entry name" value="MYB_LIKE"/>
    <property type="match status" value="4"/>
</dbReference>
<dbReference type="EMBL" id="CP097510">
    <property type="protein sequence ID" value="URE31775.1"/>
    <property type="molecule type" value="Genomic_DNA"/>
</dbReference>
<dbReference type="InterPro" id="IPR009057">
    <property type="entry name" value="Homeodomain-like_sf"/>
</dbReference>
<dbReference type="SUPFAM" id="SSF144083">
    <property type="entry name" value="Magnesium transport protein CorA, transmembrane region"/>
    <property type="match status" value="1"/>
</dbReference>
<keyword evidence="9" id="KW-0539">Nucleus</keyword>
<dbReference type="SMART" id="SM00717">
    <property type="entry name" value="SANT"/>
    <property type="match status" value="5"/>
</dbReference>
<feature type="compositionally biased region" description="Low complexity" evidence="10">
    <location>
        <begin position="564"/>
        <end position="575"/>
    </location>
</feature>
<dbReference type="PANTHER" id="PTHR46621:SF1">
    <property type="entry name" value="SNRNA-ACTIVATING PROTEIN COMPLEX SUBUNIT 4"/>
    <property type="match status" value="1"/>
</dbReference>
<protein>
    <submittedName>
        <fullName evidence="14">Uncharacterized protein</fullName>
    </submittedName>
</protein>
<reference evidence="14" key="1">
    <citation type="submission" date="2022-05" db="EMBL/GenBank/DDBJ databases">
        <title>The Musa troglodytarum L. genome provides insights into the mechanism of non-climacteric behaviour and enrichment of carotenoids.</title>
        <authorList>
            <person name="Wang J."/>
        </authorList>
    </citation>
    <scope>NUCLEOTIDE SEQUENCE</scope>
    <source>
        <tissue evidence="14">Leaf</tissue>
    </source>
</reference>
<dbReference type="GO" id="GO:0001006">
    <property type="term" value="F:RNA polymerase III type 3 promoter sequence-specific DNA binding"/>
    <property type="evidence" value="ECO:0007669"/>
    <property type="project" value="TreeGrafter"/>
</dbReference>
<dbReference type="InterPro" id="IPR002523">
    <property type="entry name" value="MgTranspt_CorA/ZnTranspt_ZntB"/>
</dbReference>
<dbReference type="PANTHER" id="PTHR46621">
    <property type="entry name" value="SNRNA-ACTIVATING PROTEIN COMPLEX SUBUNIT 4"/>
    <property type="match status" value="1"/>
</dbReference>
<dbReference type="GO" id="GO:0016020">
    <property type="term" value="C:membrane"/>
    <property type="evidence" value="ECO:0007669"/>
    <property type="project" value="UniProtKB-SubCell"/>
</dbReference>
<keyword evidence="4 11" id="KW-1133">Transmembrane helix</keyword>
<feature type="transmembrane region" description="Helical" evidence="11">
    <location>
        <begin position="350"/>
        <end position="370"/>
    </location>
</feature>
<evidence type="ECO:0000256" key="3">
    <source>
        <dbReference type="ARBA" id="ARBA00022692"/>
    </source>
</evidence>
<dbReference type="GO" id="GO:0042796">
    <property type="term" value="P:snRNA transcription by RNA polymerase III"/>
    <property type="evidence" value="ECO:0007669"/>
    <property type="project" value="TreeGrafter"/>
</dbReference>
<evidence type="ECO:0000256" key="5">
    <source>
        <dbReference type="ARBA" id="ARBA00023015"/>
    </source>
</evidence>
<comment type="subcellular location">
    <subcellularLocation>
        <location evidence="1">Membrane</location>
        <topology evidence="1">Multi-pass membrane protein</topology>
    </subcellularLocation>
</comment>
<keyword evidence="15" id="KW-1185">Reference proteome</keyword>